<dbReference type="InterPro" id="IPR036412">
    <property type="entry name" value="HAD-like_sf"/>
</dbReference>
<protein>
    <submittedName>
        <fullName evidence="1">GMP/IMP nucleotidase YrfG</fullName>
    </submittedName>
</protein>
<dbReference type="SUPFAM" id="SSF56784">
    <property type="entry name" value="HAD-like"/>
    <property type="match status" value="1"/>
</dbReference>
<dbReference type="InterPro" id="IPR006439">
    <property type="entry name" value="HAD-SF_hydro_IA"/>
</dbReference>
<dbReference type="SFLD" id="SFLDS00003">
    <property type="entry name" value="Haloacid_Dehalogenase"/>
    <property type="match status" value="1"/>
</dbReference>
<dbReference type="Pfam" id="PF00702">
    <property type="entry name" value="Hydrolase"/>
    <property type="match status" value="1"/>
</dbReference>
<proteinExistence type="predicted"/>
<accession>A0A3B1ASL8</accession>
<gene>
    <name evidence="1" type="ORF">MNBD_GAMMA20-1071</name>
</gene>
<dbReference type="GO" id="GO:0008967">
    <property type="term" value="F:phosphoglycolate phosphatase activity"/>
    <property type="evidence" value="ECO:0007669"/>
    <property type="project" value="TreeGrafter"/>
</dbReference>
<dbReference type="GO" id="GO:0006281">
    <property type="term" value="P:DNA repair"/>
    <property type="evidence" value="ECO:0007669"/>
    <property type="project" value="TreeGrafter"/>
</dbReference>
<dbReference type="PANTHER" id="PTHR43434:SF3">
    <property type="entry name" value="GMP_IMP NUCLEOTIDASE YRFG"/>
    <property type="match status" value="1"/>
</dbReference>
<sequence>MIDWTRIDTVLLDMDGTLLDLHFDNHFWLEHMPRRYAELRDVSLAAARSELIQRYQQVEGTMDWYCLDYWSNELGMDIAALKQEVDHLIAVHPNVVVFLNAVRDSGRRTVLVTNAHMKSLQLKMDRTRLAGHLDAVFCAHDFGRPKEDPQFWGLLKTAEPFKPETTLLIDDSLPVLRSAQEAGIGQLLCVHRPDSRGRDKDVGEFTAIRGFRDIMPPLEGKGA</sequence>
<dbReference type="NCBIfam" id="NF011564">
    <property type="entry name" value="PRK14988.1"/>
    <property type="match status" value="1"/>
</dbReference>
<dbReference type="NCBIfam" id="TIGR01509">
    <property type="entry name" value="HAD-SF-IA-v3"/>
    <property type="match status" value="1"/>
</dbReference>
<evidence type="ECO:0000313" key="1">
    <source>
        <dbReference type="EMBL" id="VAW95706.1"/>
    </source>
</evidence>
<dbReference type="PANTHER" id="PTHR43434">
    <property type="entry name" value="PHOSPHOGLYCOLATE PHOSPHATASE"/>
    <property type="match status" value="1"/>
</dbReference>
<dbReference type="InterPro" id="IPR023214">
    <property type="entry name" value="HAD_sf"/>
</dbReference>
<dbReference type="SFLD" id="SFLDG01129">
    <property type="entry name" value="C1.5:_HAD__Beta-PGM__Phosphata"/>
    <property type="match status" value="1"/>
</dbReference>
<dbReference type="GO" id="GO:0005829">
    <property type="term" value="C:cytosol"/>
    <property type="evidence" value="ECO:0007669"/>
    <property type="project" value="TreeGrafter"/>
</dbReference>
<dbReference type="EMBL" id="UOFU01000079">
    <property type="protein sequence ID" value="VAW95706.1"/>
    <property type="molecule type" value="Genomic_DNA"/>
</dbReference>
<name>A0A3B1ASL8_9ZZZZ</name>
<reference evidence="1" key="1">
    <citation type="submission" date="2018-06" db="EMBL/GenBank/DDBJ databases">
        <authorList>
            <person name="Zhirakovskaya E."/>
        </authorList>
    </citation>
    <scope>NUCLEOTIDE SEQUENCE</scope>
</reference>
<dbReference type="CDD" id="cd01427">
    <property type="entry name" value="HAD_like"/>
    <property type="match status" value="1"/>
</dbReference>
<dbReference type="Gene3D" id="3.40.50.1000">
    <property type="entry name" value="HAD superfamily/HAD-like"/>
    <property type="match status" value="1"/>
</dbReference>
<dbReference type="AlphaFoldDB" id="A0A3B1ASL8"/>
<dbReference type="InterPro" id="IPR050155">
    <property type="entry name" value="HAD-like_hydrolase_sf"/>
</dbReference>
<organism evidence="1">
    <name type="scientific">hydrothermal vent metagenome</name>
    <dbReference type="NCBI Taxonomy" id="652676"/>
    <lineage>
        <taxon>unclassified sequences</taxon>
        <taxon>metagenomes</taxon>
        <taxon>ecological metagenomes</taxon>
    </lineage>
</organism>